<dbReference type="Pfam" id="PF00580">
    <property type="entry name" value="UvrD-helicase"/>
    <property type="match status" value="2"/>
</dbReference>
<dbReference type="PROSITE" id="PS51198">
    <property type="entry name" value="UVRD_HELICASE_ATP_BIND"/>
    <property type="match status" value="1"/>
</dbReference>
<evidence type="ECO:0000313" key="11">
    <source>
        <dbReference type="EMBL" id="RHK93122.1"/>
    </source>
</evidence>
<protein>
    <submittedName>
        <fullName evidence="10">ATP-binding protein</fullName>
    </submittedName>
    <submittedName>
        <fullName evidence="9">RecQ family ATP-dependent DNA helicase</fullName>
        <ecNumber evidence="9">3.6.4.12</ecNumber>
    </submittedName>
</protein>
<dbReference type="RefSeq" id="WP_087317833.1">
    <property type="nucleotide sequence ID" value="NZ_AP031409.1"/>
</dbReference>
<dbReference type="GO" id="GO:0005737">
    <property type="term" value="C:cytoplasm"/>
    <property type="evidence" value="ECO:0007669"/>
    <property type="project" value="TreeGrafter"/>
</dbReference>
<reference evidence="12" key="1">
    <citation type="submission" date="2017-04" db="EMBL/GenBank/DDBJ databases">
        <title>Function of individual gut microbiota members based on whole genome sequencing of pure cultures obtained from chicken caecum.</title>
        <authorList>
            <person name="Medvecky M."/>
            <person name="Cejkova D."/>
            <person name="Polansky O."/>
            <person name="Karasova D."/>
            <person name="Kubasova T."/>
            <person name="Cizek A."/>
            <person name="Rychlik I."/>
        </authorList>
    </citation>
    <scope>NUCLEOTIDE SEQUENCE [LARGE SCALE GENOMIC DNA]</scope>
    <source>
        <strain evidence="12">An109</strain>
    </source>
</reference>
<accession>A0A1Y4VR50</accession>
<dbReference type="SMART" id="SM00490">
    <property type="entry name" value="HELICc"/>
    <property type="match status" value="1"/>
</dbReference>
<evidence type="ECO:0000256" key="5">
    <source>
        <dbReference type="PROSITE-ProRule" id="PRU00560"/>
    </source>
</evidence>
<dbReference type="Pfam" id="PF00271">
    <property type="entry name" value="Helicase_C"/>
    <property type="match status" value="1"/>
</dbReference>
<dbReference type="NCBIfam" id="TIGR00614">
    <property type="entry name" value="recQ_fam"/>
    <property type="match status" value="1"/>
</dbReference>
<evidence type="ECO:0000256" key="3">
    <source>
        <dbReference type="ARBA" id="ARBA00022806"/>
    </source>
</evidence>
<evidence type="ECO:0000256" key="2">
    <source>
        <dbReference type="ARBA" id="ARBA00022801"/>
    </source>
</evidence>
<dbReference type="Proteomes" id="UP000284417">
    <property type="component" value="Unassembled WGS sequence"/>
</dbReference>
<evidence type="ECO:0000313" key="10">
    <source>
        <dbReference type="EMBL" id="OUQ71858.1"/>
    </source>
</evidence>
<dbReference type="EMBL" id="NFLW01000008">
    <property type="protein sequence ID" value="OUQ71858.1"/>
    <property type="molecule type" value="Genomic_DNA"/>
</dbReference>
<feature type="domain" description="Helicase ATP-binding" evidence="6">
    <location>
        <begin position="274"/>
        <end position="454"/>
    </location>
</feature>
<dbReference type="PROSITE" id="PS51192">
    <property type="entry name" value="HELICASE_ATP_BIND_1"/>
    <property type="match status" value="1"/>
</dbReference>
<dbReference type="InterPro" id="IPR014016">
    <property type="entry name" value="UvrD-like_ATP-bd"/>
</dbReference>
<gene>
    <name evidence="10" type="ORF">B5E52_06105</name>
    <name evidence="11" type="ORF">DW042_16465</name>
    <name evidence="9" type="ORF">LD004_11815</name>
</gene>
<dbReference type="PANTHER" id="PTHR13710">
    <property type="entry name" value="DNA HELICASE RECQ FAMILY MEMBER"/>
    <property type="match status" value="1"/>
</dbReference>
<dbReference type="InterPro" id="IPR014001">
    <property type="entry name" value="Helicase_ATP-bd"/>
</dbReference>
<feature type="binding site" evidence="5">
    <location>
        <begin position="1070"/>
        <end position="1077"/>
    </location>
    <ligand>
        <name>ATP</name>
        <dbReference type="ChEBI" id="CHEBI:30616"/>
    </ligand>
</feature>
<keyword evidence="2 5" id="KW-0378">Hydrolase</keyword>
<dbReference type="EMBL" id="JAIWYE010000023">
    <property type="protein sequence ID" value="MCA4704303.1"/>
    <property type="molecule type" value="Genomic_DNA"/>
</dbReference>
<organism evidence="10 12">
    <name type="scientific">Bacteroides xylanisolvens</name>
    <dbReference type="NCBI Taxonomy" id="371601"/>
    <lineage>
        <taxon>Bacteria</taxon>
        <taxon>Pseudomonadati</taxon>
        <taxon>Bacteroidota</taxon>
        <taxon>Bacteroidia</taxon>
        <taxon>Bacteroidales</taxon>
        <taxon>Bacteroidaceae</taxon>
        <taxon>Bacteroides</taxon>
    </lineage>
</organism>
<dbReference type="InterPro" id="IPR004589">
    <property type="entry name" value="DNA_helicase_ATP-dep_RecQ"/>
</dbReference>
<dbReference type="GO" id="GO:0043138">
    <property type="term" value="F:3'-5' DNA helicase activity"/>
    <property type="evidence" value="ECO:0007669"/>
    <property type="project" value="TreeGrafter"/>
</dbReference>
<dbReference type="Pfam" id="PF00270">
    <property type="entry name" value="DEAD"/>
    <property type="match status" value="1"/>
</dbReference>
<dbReference type="Gene3D" id="3.40.50.300">
    <property type="entry name" value="P-loop containing nucleotide triphosphate hydrolases"/>
    <property type="match status" value="4"/>
</dbReference>
<dbReference type="PANTHER" id="PTHR13710:SF108">
    <property type="entry name" value="ATP-DEPENDENT DNA HELICASE Q4"/>
    <property type="match status" value="1"/>
</dbReference>
<name>A0A1Y4VR50_9BACE</name>
<dbReference type="CDD" id="cd17932">
    <property type="entry name" value="DEXQc_UvrD"/>
    <property type="match status" value="1"/>
</dbReference>
<comment type="caution">
    <text evidence="10">The sequence shown here is derived from an EMBL/GenBank/DDBJ whole genome shotgun (WGS) entry which is preliminary data.</text>
</comment>
<dbReference type="SUPFAM" id="SSF52540">
    <property type="entry name" value="P-loop containing nucleoside triphosphate hydrolases"/>
    <property type="match status" value="2"/>
</dbReference>
<evidence type="ECO:0000259" key="7">
    <source>
        <dbReference type="PROSITE" id="PS51194"/>
    </source>
</evidence>
<dbReference type="InterPro" id="IPR001650">
    <property type="entry name" value="Helicase_C-like"/>
</dbReference>
<dbReference type="Pfam" id="PF13361">
    <property type="entry name" value="UvrD_C"/>
    <property type="match status" value="1"/>
</dbReference>
<keyword evidence="4 5" id="KW-0067">ATP-binding</keyword>
<dbReference type="GO" id="GO:0000724">
    <property type="term" value="P:double-strand break repair via homologous recombination"/>
    <property type="evidence" value="ECO:0007669"/>
    <property type="project" value="TreeGrafter"/>
</dbReference>
<keyword evidence="3 5" id="KW-0347">Helicase</keyword>
<dbReference type="EMBL" id="QROC01000023">
    <property type="protein sequence ID" value="RHK93122.1"/>
    <property type="molecule type" value="Genomic_DNA"/>
</dbReference>
<proteinExistence type="predicted"/>
<evidence type="ECO:0000313" key="9">
    <source>
        <dbReference type="EMBL" id="MCA4704303.1"/>
    </source>
</evidence>
<sequence length="1603" mass="184887">MTNITFIDLEVNPVNRQILDMGAIRNDGVPFHANSPAQFIQFITQTEYIGGHNILNHDLKYIIPLFQQTGYIQPKTIDTLYLSPLLFPAKPYHHLLKDDKLQTDSLNNPLNDSMKAHELFLAEVEAFGRLDEDLKYIYYSLLHPTDEFKSFFDFIAYTIPFGKYDNPETVIRRRFAKEVCEHAQLENYISRAPIELAYCLALINCRDRYSITPPWVLHNFPRVESIMYVLRNTPCLTGCVYCNQAFDIHRGLKHFFGFDAYRTYNNQPLQENAVQAAVEGKSILAVFPTGGGKSITFQVPALMSGEQVKGLTVVISPLQSLMKDQVDNLRKNNITDAVTINGLLDPIERAKSFESVENGSASILYISPESLRSKSIERLLLGRKVVRFVIDEAHCFSSWGQDFRVDYLYIGDYLKQLQEKKGLQQPIPVSCFTATAKQKVIEDISTYFKDKLNIRLELFRSDISRTNLQYQVFERNQENEKYNSLRDIIEQKSCPTIVYVARTRTATKLAARLKQDGFSVAAFHGKMDIKDKTENQNDFIAGNIQIMVATSAFGMGVDKKDVGLVVHYEISDSLENYVQEAGRAGRDEHINASCYILFDEEDLNKHFILLNQTKLHIGEIQQVWKSIKEITRLRPKVSQSALEIARKAGWDENVTNIETRVTTAIAALEESGYLHRGQNSPRVFADSILAKTAQEAIDKINLSPRFNEKQKMQATRIIKKLISTKSRKHANSEVPESRIDYISDHLGISNEEVIQIITLLREEKILADSRDLTAYILRKEQCNRSLEIIRFYNKLENFLLTVFEEEQKIVNLKELREEAENAIQRNVSPDKLKALINFWAEKNWIKRSYRDDNRNHISVYLRPQTGIPFEKRCENRHCLSEFIIDYLFNKIESDTESVTREEILVEFSILELKKAYENQNVLFQESVTLEEIEDTLFYLSRMGALQIEGGFLVIYNRMNIERLGATNIRYKQDDYRKLEQFYTNKIQQIHIVGEYARKMVHDYQAALRLVDDYFSLNSTSFIQKYFPGSRKDEINRRITPGKYRQLFGELSKTQLEIVNDNQPGHIVVAAGPGSGKTRLLVHKLASLLLMEDVKHEQLLMLTFSRAAANEFRSRLHDLIGNAVGYIEIKTFHSYCFDLLGRQGSIEKSKSVIKDAVEKIRNSEVEISRITKSVLVIDEAQDMTEDEFALIAALIEKNESLKVIAVGDDDQNIYAFRNSDSRHMQSLITNYQARHYELCENFRSRSNLVAFANAFVNLIPHRMKHTPIQAHQLEKGSIRITQYQSDNLIVPLIKDVLESPLAGTTGILTKTNEDAVFIACLLQEQGMPVRLVQTNSGNFYLGDLDEIRYFNRALDLSQDTHLIDDERWETAKRCLKREFGHAQSWEICRNIILNFEQVYSRKYHSDWTNYLFESKLEDFYPVQGEAIVVSTIHKAKGKEFDNVFLLLTNIESLSDEKKREVYVAITRAKQNLSIHTNGHYLSNIANGLAEYRINSNTYPAPQSLCYTLTHRDLWLDFFIDSHCQAAINTLKSGMSLRLTEKGCTDFSNNEILRFSKKFKDILNELIQKDYKLEKASVNFVVYWEKQEDKKEAKIVLPKVVFKKV</sequence>
<dbReference type="GO" id="GO:0009378">
    <property type="term" value="F:four-way junction helicase activity"/>
    <property type="evidence" value="ECO:0007669"/>
    <property type="project" value="TreeGrafter"/>
</dbReference>
<evidence type="ECO:0000313" key="13">
    <source>
        <dbReference type="Proteomes" id="UP000284417"/>
    </source>
</evidence>
<dbReference type="PROSITE" id="PS51194">
    <property type="entry name" value="HELICASE_CTER"/>
    <property type="match status" value="1"/>
</dbReference>
<dbReference type="CDD" id="cd17920">
    <property type="entry name" value="DEXHc_RecQ"/>
    <property type="match status" value="1"/>
</dbReference>
<reference evidence="9" key="4">
    <citation type="submission" date="2023-08" db="EMBL/GenBank/DDBJ databases">
        <title>Mucin Metabolism Genes Underlie the Key Renovations of Bacteroides xylanisolvens Genomes in Captive Great Apes.</title>
        <authorList>
            <person name="Nishida A.H."/>
        </authorList>
    </citation>
    <scope>NUCLEOTIDE SEQUENCE</scope>
    <source>
        <strain evidence="9">P13.H9</strain>
    </source>
</reference>
<dbReference type="GO" id="GO:0003676">
    <property type="term" value="F:nucleic acid binding"/>
    <property type="evidence" value="ECO:0007669"/>
    <property type="project" value="InterPro"/>
</dbReference>
<evidence type="ECO:0000313" key="12">
    <source>
        <dbReference type="Proteomes" id="UP000196036"/>
    </source>
</evidence>
<dbReference type="InterPro" id="IPR027417">
    <property type="entry name" value="P-loop_NTPase"/>
</dbReference>
<dbReference type="EC" id="3.6.4.12" evidence="9"/>
<evidence type="ECO:0000259" key="8">
    <source>
        <dbReference type="PROSITE" id="PS51198"/>
    </source>
</evidence>
<evidence type="ECO:0000256" key="1">
    <source>
        <dbReference type="ARBA" id="ARBA00022741"/>
    </source>
</evidence>
<dbReference type="GO" id="GO:0016787">
    <property type="term" value="F:hydrolase activity"/>
    <property type="evidence" value="ECO:0007669"/>
    <property type="project" value="UniProtKB-UniRule"/>
</dbReference>
<dbReference type="InterPro" id="IPR014017">
    <property type="entry name" value="DNA_helicase_UvrD-like_C"/>
</dbReference>
<dbReference type="GO" id="GO:0005524">
    <property type="term" value="F:ATP binding"/>
    <property type="evidence" value="ECO:0007669"/>
    <property type="project" value="UniProtKB-UniRule"/>
</dbReference>
<keyword evidence="1 5" id="KW-0547">Nucleotide-binding</keyword>
<dbReference type="SMART" id="SM00487">
    <property type="entry name" value="DEXDc"/>
    <property type="match status" value="1"/>
</dbReference>
<reference evidence="10" key="2">
    <citation type="journal article" date="2018" name="BMC Genomics">
        <title>Whole genome sequencing and function prediction of 133 gut anaerobes isolated from chicken caecum in pure cultures.</title>
        <authorList>
            <person name="Medvecky M."/>
            <person name="Cejkova D."/>
            <person name="Polansky O."/>
            <person name="Karasova D."/>
            <person name="Kubasova T."/>
            <person name="Cizek A."/>
            <person name="Rychlik I."/>
        </authorList>
    </citation>
    <scope>NUCLEOTIDE SEQUENCE</scope>
    <source>
        <strain evidence="10">An109</strain>
    </source>
</reference>
<feature type="domain" description="Helicase C-terminal" evidence="7">
    <location>
        <begin position="484"/>
        <end position="631"/>
    </location>
</feature>
<evidence type="ECO:0000259" key="6">
    <source>
        <dbReference type="PROSITE" id="PS51192"/>
    </source>
</evidence>
<reference evidence="11 13" key="3">
    <citation type="submission" date="2018-08" db="EMBL/GenBank/DDBJ databases">
        <title>A genome reference for cultivated species of the human gut microbiota.</title>
        <authorList>
            <person name="Zou Y."/>
            <person name="Xue W."/>
            <person name="Luo G."/>
        </authorList>
    </citation>
    <scope>NUCLEOTIDE SEQUENCE [LARGE SCALE GENOMIC DNA]</scope>
    <source>
        <strain evidence="11 13">AF39-6AC</strain>
    </source>
</reference>
<dbReference type="GO" id="GO:0005694">
    <property type="term" value="C:chromosome"/>
    <property type="evidence" value="ECO:0007669"/>
    <property type="project" value="TreeGrafter"/>
</dbReference>
<feature type="domain" description="UvrD-like helicase ATP-binding" evidence="8">
    <location>
        <begin position="1049"/>
        <end position="1412"/>
    </location>
</feature>
<dbReference type="Proteomes" id="UP000196036">
    <property type="component" value="Unassembled WGS sequence"/>
</dbReference>
<evidence type="ECO:0000256" key="4">
    <source>
        <dbReference type="ARBA" id="ARBA00022840"/>
    </source>
</evidence>
<dbReference type="Proteomes" id="UP001198461">
    <property type="component" value="Unassembled WGS sequence"/>
</dbReference>
<dbReference type="InterPro" id="IPR011545">
    <property type="entry name" value="DEAD/DEAH_box_helicase_dom"/>
</dbReference>